<gene>
    <name evidence="2" type="ORF">DILT_LOCUS16041</name>
</gene>
<organism evidence="2 3">
    <name type="scientific">Dibothriocephalus latus</name>
    <name type="common">Fish tapeworm</name>
    <name type="synonym">Diphyllobothrium latum</name>
    <dbReference type="NCBI Taxonomy" id="60516"/>
    <lineage>
        <taxon>Eukaryota</taxon>
        <taxon>Metazoa</taxon>
        <taxon>Spiralia</taxon>
        <taxon>Lophotrochozoa</taxon>
        <taxon>Platyhelminthes</taxon>
        <taxon>Cestoda</taxon>
        <taxon>Eucestoda</taxon>
        <taxon>Diphyllobothriidea</taxon>
        <taxon>Diphyllobothriidae</taxon>
        <taxon>Dibothriocephalus</taxon>
    </lineage>
</organism>
<feature type="compositionally biased region" description="Polar residues" evidence="1">
    <location>
        <begin position="27"/>
        <end position="37"/>
    </location>
</feature>
<dbReference type="Proteomes" id="UP000281553">
    <property type="component" value="Unassembled WGS sequence"/>
</dbReference>
<keyword evidence="3" id="KW-1185">Reference proteome</keyword>
<feature type="compositionally biased region" description="Basic residues" evidence="1">
    <location>
        <begin position="17"/>
        <end position="26"/>
    </location>
</feature>
<evidence type="ECO:0000313" key="2">
    <source>
        <dbReference type="EMBL" id="VDN32717.1"/>
    </source>
</evidence>
<accession>A0A3P7NDT1</accession>
<dbReference type="AlphaFoldDB" id="A0A3P7NDT1"/>
<feature type="compositionally biased region" description="Polar residues" evidence="1">
    <location>
        <begin position="47"/>
        <end position="58"/>
    </location>
</feature>
<dbReference type="OrthoDB" id="6310224at2759"/>
<name>A0A3P7NDT1_DIBLA</name>
<protein>
    <submittedName>
        <fullName evidence="2">Uncharacterized protein</fullName>
    </submittedName>
</protein>
<dbReference type="EMBL" id="UYRU01082589">
    <property type="protein sequence ID" value="VDN32717.1"/>
    <property type="molecule type" value="Genomic_DNA"/>
</dbReference>
<evidence type="ECO:0000313" key="3">
    <source>
        <dbReference type="Proteomes" id="UP000281553"/>
    </source>
</evidence>
<proteinExistence type="predicted"/>
<feature type="region of interest" description="Disordered" evidence="1">
    <location>
        <begin position="1"/>
        <end position="72"/>
    </location>
</feature>
<reference evidence="2 3" key="1">
    <citation type="submission" date="2018-11" db="EMBL/GenBank/DDBJ databases">
        <authorList>
            <consortium name="Pathogen Informatics"/>
        </authorList>
    </citation>
    <scope>NUCLEOTIDE SEQUENCE [LARGE SCALE GENOMIC DNA]</scope>
</reference>
<sequence>MPPILTHLLDPDSKLSPPRRRPRHQPKNNSTAYSNSCHPLVHPPASFASNTSTKSPSAVQVRRCSPEDTERNTCPTDSSVCWNLSETSLATPYIFSVFGFFIQELFSGACRFVPWTHQRAFCLATYDLKDNFVESGVVNINSALALPMMLNQEASTDVDLVLLSNIDSDGGGSINSMNWTSVEFISSPVEMRLHGPLLVWNSEEQTATRQVEIIIWSSG</sequence>
<evidence type="ECO:0000256" key="1">
    <source>
        <dbReference type="SAM" id="MobiDB-lite"/>
    </source>
</evidence>